<dbReference type="Proteomes" id="UP000308768">
    <property type="component" value="Unassembled WGS sequence"/>
</dbReference>
<feature type="region of interest" description="Disordered" evidence="1">
    <location>
        <begin position="182"/>
        <end position="212"/>
    </location>
</feature>
<sequence length="319" mass="35913">CGAVSIGINIQGEIQNSDMEVQTQMQQEELAGLFARSLNFSNYAPAVQTAQQEEPAQHQPPLSQPVTFITQHYNHSAHVRPKAASEPSTSYSLTNNHFPRCDLESLLRRSDIDPSFLYPSQINLFQNADSDQRLRLLELWRIAPLKYGNHEMALYSGGPWPDTNLQQEEEMAKLRYDRLMDERRQQDARQEQQQDPSSMEQNVPAASHWPPPARARAASILNARDAQPSAEPYVISGYESLAQRDYIQQASSQEPTRYNQSTDPVYQAGTGLWTPPTQGGYQSMEDQYGAFEQLRGFGGTSGGMHYVGMHGPMDEDMVM</sequence>
<evidence type="ECO:0000313" key="2">
    <source>
        <dbReference type="EMBL" id="TKA52386.1"/>
    </source>
</evidence>
<dbReference type="EMBL" id="NAJN01002461">
    <property type="protein sequence ID" value="TKA52386.1"/>
    <property type="molecule type" value="Genomic_DNA"/>
</dbReference>
<name>A0A4U0VUG6_9PEZI</name>
<feature type="compositionally biased region" description="Polar residues" evidence="1">
    <location>
        <begin position="249"/>
        <end position="264"/>
    </location>
</feature>
<dbReference type="AlphaFoldDB" id="A0A4U0VUG6"/>
<protein>
    <submittedName>
        <fullName evidence="2">Uncharacterized protein</fullName>
    </submittedName>
</protein>
<reference evidence="2 3" key="1">
    <citation type="submission" date="2017-03" db="EMBL/GenBank/DDBJ databases">
        <title>Genomes of endolithic fungi from Antarctica.</title>
        <authorList>
            <person name="Coleine C."/>
            <person name="Masonjones S."/>
            <person name="Stajich J.E."/>
        </authorList>
    </citation>
    <scope>NUCLEOTIDE SEQUENCE [LARGE SCALE GENOMIC DNA]</scope>
    <source>
        <strain evidence="2 3">CCFEE 5187</strain>
    </source>
</reference>
<dbReference type="OrthoDB" id="5357075at2759"/>
<feature type="compositionally biased region" description="Basic and acidic residues" evidence="1">
    <location>
        <begin position="182"/>
        <end position="192"/>
    </location>
</feature>
<proteinExistence type="predicted"/>
<keyword evidence="3" id="KW-1185">Reference proteome</keyword>
<organism evidence="2 3">
    <name type="scientific">Cryomyces minteri</name>
    <dbReference type="NCBI Taxonomy" id="331657"/>
    <lineage>
        <taxon>Eukaryota</taxon>
        <taxon>Fungi</taxon>
        <taxon>Dikarya</taxon>
        <taxon>Ascomycota</taxon>
        <taxon>Pezizomycotina</taxon>
        <taxon>Dothideomycetes</taxon>
        <taxon>Dothideomycetes incertae sedis</taxon>
        <taxon>Cryomyces</taxon>
    </lineage>
</organism>
<dbReference type="STRING" id="331657.A0A4U0VUG6"/>
<gene>
    <name evidence="2" type="ORF">B0A49_12847</name>
</gene>
<evidence type="ECO:0000256" key="1">
    <source>
        <dbReference type="SAM" id="MobiDB-lite"/>
    </source>
</evidence>
<feature type="non-terminal residue" evidence="2">
    <location>
        <position position="1"/>
    </location>
</feature>
<evidence type="ECO:0000313" key="3">
    <source>
        <dbReference type="Proteomes" id="UP000308768"/>
    </source>
</evidence>
<feature type="region of interest" description="Disordered" evidence="1">
    <location>
        <begin position="249"/>
        <end position="271"/>
    </location>
</feature>
<comment type="caution">
    <text evidence="2">The sequence shown here is derived from an EMBL/GenBank/DDBJ whole genome shotgun (WGS) entry which is preliminary data.</text>
</comment>
<accession>A0A4U0VUG6</accession>